<protein>
    <submittedName>
        <fullName evidence="2">Uncharacterized protein</fullName>
    </submittedName>
</protein>
<dbReference type="Proteomes" id="UP000184330">
    <property type="component" value="Unassembled WGS sequence"/>
</dbReference>
<dbReference type="Gene3D" id="3.80.10.10">
    <property type="entry name" value="Ribonuclease Inhibitor"/>
    <property type="match status" value="1"/>
</dbReference>
<dbReference type="SUPFAM" id="SSF52047">
    <property type="entry name" value="RNI-like"/>
    <property type="match status" value="1"/>
</dbReference>
<name>A0A1L7WW08_9HELO</name>
<gene>
    <name evidence="2" type="ORF">PAC_06835</name>
</gene>
<keyword evidence="3" id="KW-1185">Reference proteome</keyword>
<proteinExistence type="predicted"/>
<evidence type="ECO:0000313" key="3">
    <source>
        <dbReference type="Proteomes" id="UP000184330"/>
    </source>
</evidence>
<evidence type="ECO:0000313" key="2">
    <source>
        <dbReference type="EMBL" id="CZR56946.1"/>
    </source>
</evidence>
<organism evidence="2 3">
    <name type="scientific">Phialocephala subalpina</name>
    <dbReference type="NCBI Taxonomy" id="576137"/>
    <lineage>
        <taxon>Eukaryota</taxon>
        <taxon>Fungi</taxon>
        <taxon>Dikarya</taxon>
        <taxon>Ascomycota</taxon>
        <taxon>Pezizomycotina</taxon>
        <taxon>Leotiomycetes</taxon>
        <taxon>Helotiales</taxon>
        <taxon>Mollisiaceae</taxon>
        <taxon>Phialocephala</taxon>
        <taxon>Phialocephala fortinii species complex</taxon>
    </lineage>
</organism>
<dbReference type="EMBL" id="FJOG01000009">
    <property type="protein sequence ID" value="CZR56946.1"/>
    <property type="molecule type" value="Genomic_DNA"/>
</dbReference>
<sequence>MGRWTNYDGHAAASPVHNPLKQALRNCTSSSCACAVLINEPQMSQKLRVYHPNGIPDSSICTAEPSTAETSIEELESNTAEPESSKAGLESSTEELSIDASKFPWTPFPADLWCIVLDFLDNQVIPLDDDLSKDDNEVRWDTAARRDFAAISLVSRRLHRIAEPYLYGRITWIPHINVESPNIGLLGGQDMKVLAKTRRKKRLEYPWKSGPPPFLLLRTLIHRPTLARHCKTVKLYAASPERGLFWDIFEAREGAFTLEELGVCEKTIIRLPDVSRKNWLDALHQGRLDVVLGMLLLRFSRSPILKTIDLRIRDESTVGNPIFEALTILATVQRPFSSVTSITFSMDKGYDEDSWWWLEDHHIEDEFDVDTQVSKLLKFPQLKSLALNFCSPDPTWPDVLPVSTTLKRLSLKFGSLRERMLGQLIEATPLLEELECDLAYDRFIGGQLDCTILSRSLRRVKNTLTSLSITIILLWKIERDAEPWDVRETMDSMKDFKRLRYLDVPLITIVPVIPQGITNLSKYALSALLPDSLHEFKTNRHPASPDKHTRKTAEKLVIEYIRKNDRMRERLLAMPKAWPDITFEGRVTNGLIRGCHEYSDW</sequence>
<evidence type="ECO:0000256" key="1">
    <source>
        <dbReference type="SAM" id="MobiDB-lite"/>
    </source>
</evidence>
<dbReference type="InterPro" id="IPR032675">
    <property type="entry name" value="LRR_dom_sf"/>
</dbReference>
<accession>A0A1L7WW08</accession>
<feature type="region of interest" description="Disordered" evidence="1">
    <location>
        <begin position="58"/>
        <end position="91"/>
    </location>
</feature>
<dbReference type="OrthoDB" id="4191831at2759"/>
<dbReference type="AlphaFoldDB" id="A0A1L7WW08"/>
<reference evidence="2 3" key="1">
    <citation type="submission" date="2016-03" db="EMBL/GenBank/DDBJ databases">
        <authorList>
            <person name="Ploux O."/>
        </authorList>
    </citation>
    <scope>NUCLEOTIDE SEQUENCE [LARGE SCALE GENOMIC DNA]</scope>
    <source>
        <strain evidence="2 3">UAMH 11012</strain>
    </source>
</reference>
<feature type="compositionally biased region" description="Polar residues" evidence="1">
    <location>
        <begin position="59"/>
        <end position="70"/>
    </location>
</feature>